<dbReference type="EMBL" id="ADMG01000022">
    <property type="protein sequence ID" value="EKB31526.1"/>
    <property type="molecule type" value="Genomic_DNA"/>
</dbReference>
<dbReference type="PATRIC" id="fig|742823.3.peg.867"/>
<keyword evidence="3" id="KW-1185">Reference proteome</keyword>
<evidence type="ECO:0000313" key="2">
    <source>
        <dbReference type="EMBL" id="EKB31526.1"/>
    </source>
</evidence>
<dbReference type="Pfam" id="PF09823">
    <property type="entry name" value="DUF2357"/>
    <property type="match status" value="1"/>
</dbReference>
<reference evidence="2 3" key="1">
    <citation type="submission" date="2012-05" db="EMBL/GenBank/DDBJ databases">
        <title>The Genome Sequence of Sutterella wadsworthensis 2_1_59BFAA.</title>
        <authorList>
            <consortium name="The Broad Institute Genome Sequencing Platform"/>
            <person name="Earl A."/>
            <person name="Ward D."/>
            <person name="Feldgarden M."/>
            <person name="Gevers D."/>
            <person name="Daigneault M."/>
            <person name="Strauss J."/>
            <person name="Allen-Vercoe E."/>
            <person name="Walker B."/>
            <person name="Young S.K."/>
            <person name="Zeng Q."/>
            <person name="Gargeya S."/>
            <person name="Fitzgerald M."/>
            <person name="Haas B."/>
            <person name="Abouelleil A."/>
            <person name="Alvarado L."/>
            <person name="Arachchi H.M."/>
            <person name="Berlin A.M."/>
            <person name="Chapman S.B."/>
            <person name="Goldberg J."/>
            <person name="Griggs A."/>
            <person name="Gujja S."/>
            <person name="Hansen M."/>
            <person name="Howarth C."/>
            <person name="Imamovic A."/>
            <person name="Larimer J."/>
            <person name="McCowen C."/>
            <person name="Montmayeur A."/>
            <person name="Murphy C."/>
            <person name="Neiman D."/>
            <person name="Pearson M."/>
            <person name="Priest M."/>
            <person name="Roberts A."/>
            <person name="Saif S."/>
            <person name="Shea T."/>
            <person name="Sisk P."/>
            <person name="Sykes S."/>
            <person name="Wortman J."/>
            <person name="Nusbaum C."/>
            <person name="Birren B."/>
        </authorList>
    </citation>
    <scope>NUCLEOTIDE SEQUENCE [LARGE SCALE GENOMIC DNA]</scope>
    <source>
        <strain evidence="2 3">2_1_59BFAA</strain>
    </source>
</reference>
<dbReference type="OrthoDB" id="1710888at2"/>
<dbReference type="InterPro" id="IPR018633">
    <property type="entry name" value="DUF2357"/>
</dbReference>
<dbReference type="AlphaFoldDB" id="K1JMT9"/>
<protein>
    <recommendedName>
        <fullName evidence="1">DUF2357 domain-containing protein</fullName>
    </recommendedName>
</protein>
<dbReference type="eggNOG" id="ENOG503043W">
    <property type="taxonomic scope" value="Bacteria"/>
</dbReference>
<gene>
    <name evidence="2" type="ORF">HMPREF9465_00861</name>
</gene>
<comment type="caution">
    <text evidence="2">The sequence shown here is derived from an EMBL/GenBank/DDBJ whole genome shotgun (WGS) entry which is preliminary data.</text>
</comment>
<name>K1JMT9_9BURK</name>
<evidence type="ECO:0000313" key="3">
    <source>
        <dbReference type="Proteomes" id="UP000005835"/>
    </source>
</evidence>
<dbReference type="HOGENOM" id="CLU_605372_0_0_4"/>
<organism evidence="2 3">
    <name type="scientific">Sutterella wadsworthensis 2_1_59BFAA</name>
    <dbReference type="NCBI Taxonomy" id="742823"/>
    <lineage>
        <taxon>Bacteria</taxon>
        <taxon>Pseudomonadati</taxon>
        <taxon>Pseudomonadota</taxon>
        <taxon>Betaproteobacteria</taxon>
        <taxon>Burkholderiales</taxon>
        <taxon>Sutterellaceae</taxon>
        <taxon>Sutterella</taxon>
    </lineage>
</organism>
<sequence>MPSGRATILLGVLERLSSLYERQYPYFREDPKCRLASTARRMSIERMRDMTPEAARWMASHPHEWQRVAPGHGIRMRGANWMPAHALVRTSELSRDLYENRVVAGFPLHLASETRRLAQAFEDAVRVGAGPLDAGTIGRMAAVRIVSSEADVLRGYGIVFSRIAELYRDALGVTPEPVNRLPAPARHFIETSQYRLVYELMREWFELRPVEAEKLVSRLASVTSPRLYEYFSLVSLLGGLERRGWTSVEAKRHEYAGAGPLYADNAAAALLNTFIFRRKEDDGGNEEIVRLWYQPVLAAGNVEPENGIGLARTTRWSVRPLNAEAADTLRETDRAWYSPDFLISLESGGRTAWAVMDSKYSTVGTVLRHHAMQQAFKYLTSLGTVRKDDVYAGLWLYCGSVANDRTQEGSFFNASAPDVLPVPDMVLERVNALSEADPIAGVLERLRTVLAR</sequence>
<evidence type="ECO:0000259" key="1">
    <source>
        <dbReference type="Pfam" id="PF09823"/>
    </source>
</evidence>
<accession>K1JMT9</accession>
<proteinExistence type="predicted"/>
<dbReference type="Proteomes" id="UP000005835">
    <property type="component" value="Unassembled WGS sequence"/>
</dbReference>
<feature type="domain" description="DUF2357" evidence="1">
    <location>
        <begin position="29"/>
        <end position="122"/>
    </location>
</feature>